<evidence type="ECO:0000256" key="3">
    <source>
        <dbReference type="SAM" id="Phobius"/>
    </source>
</evidence>
<dbReference type="EMBL" id="CP001330">
    <property type="protein sequence ID" value="ACO66138.1"/>
    <property type="molecule type" value="Genomic_DNA"/>
</dbReference>
<dbReference type="AlphaFoldDB" id="C1EDY4"/>
<dbReference type="PANTHER" id="PTHR10794">
    <property type="entry name" value="ABHYDROLASE DOMAIN-CONTAINING PROTEIN"/>
    <property type="match status" value="1"/>
</dbReference>
<keyword evidence="5" id="KW-1185">Reference proteome</keyword>
<feature type="compositionally biased region" description="Low complexity" evidence="2">
    <location>
        <begin position="112"/>
        <end position="131"/>
    </location>
</feature>
<dbReference type="OrthoDB" id="247542at2759"/>
<feature type="region of interest" description="Disordered" evidence="2">
    <location>
        <begin position="112"/>
        <end position="132"/>
    </location>
</feature>
<dbReference type="Gene3D" id="3.40.50.1820">
    <property type="entry name" value="alpha/beta hydrolase"/>
    <property type="match status" value="1"/>
</dbReference>
<evidence type="ECO:0000256" key="2">
    <source>
        <dbReference type="SAM" id="MobiDB-lite"/>
    </source>
</evidence>
<keyword evidence="3" id="KW-0812">Transmembrane</keyword>
<organism evidence="4 5">
    <name type="scientific">Micromonas commoda (strain RCC299 / NOUM17 / CCMP2709)</name>
    <name type="common">Picoplanktonic green alga</name>
    <dbReference type="NCBI Taxonomy" id="296587"/>
    <lineage>
        <taxon>Eukaryota</taxon>
        <taxon>Viridiplantae</taxon>
        <taxon>Chlorophyta</taxon>
        <taxon>Mamiellophyceae</taxon>
        <taxon>Mamiellales</taxon>
        <taxon>Mamiellaceae</taxon>
        <taxon>Micromonas</taxon>
    </lineage>
</organism>
<dbReference type="GO" id="GO:0047372">
    <property type="term" value="F:monoacylglycerol lipase activity"/>
    <property type="evidence" value="ECO:0007669"/>
    <property type="project" value="TreeGrafter"/>
</dbReference>
<name>C1EDY4_MICCC</name>
<dbReference type="STRING" id="296587.C1EDY4"/>
<accession>C1EDY4</accession>
<evidence type="ECO:0000256" key="1">
    <source>
        <dbReference type="ARBA" id="ARBA00010884"/>
    </source>
</evidence>
<reference evidence="4 5" key="1">
    <citation type="journal article" date="2009" name="Science">
        <title>Green evolution and dynamic adaptations revealed by genomes of the marine picoeukaryotes Micromonas.</title>
        <authorList>
            <person name="Worden A.Z."/>
            <person name="Lee J.H."/>
            <person name="Mock T."/>
            <person name="Rouze P."/>
            <person name="Simmons M.P."/>
            <person name="Aerts A.L."/>
            <person name="Allen A.E."/>
            <person name="Cuvelier M.L."/>
            <person name="Derelle E."/>
            <person name="Everett M.V."/>
            <person name="Foulon E."/>
            <person name="Grimwood J."/>
            <person name="Gundlach H."/>
            <person name="Henrissat B."/>
            <person name="Napoli C."/>
            <person name="McDonald S.M."/>
            <person name="Parker M.S."/>
            <person name="Rombauts S."/>
            <person name="Salamov A."/>
            <person name="Von Dassow P."/>
            <person name="Badger J.H."/>
            <person name="Coutinho P.M."/>
            <person name="Demir E."/>
            <person name="Dubchak I."/>
            <person name="Gentemann C."/>
            <person name="Eikrem W."/>
            <person name="Gready J.E."/>
            <person name="John U."/>
            <person name="Lanier W."/>
            <person name="Lindquist E.A."/>
            <person name="Lucas S."/>
            <person name="Mayer K.F."/>
            <person name="Moreau H."/>
            <person name="Not F."/>
            <person name="Otillar R."/>
            <person name="Panaud O."/>
            <person name="Pangilinan J."/>
            <person name="Paulsen I."/>
            <person name="Piegu B."/>
            <person name="Poliakov A."/>
            <person name="Robbens S."/>
            <person name="Schmutz J."/>
            <person name="Toulza E."/>
            <person name="Wyss T."/>
            <person name="Zelensky A."/>
            <person name="Zhou K."/>
            <person name="Armbrust E.V."/>
            <person name="Bhattacharya D."/>
            <person name="Goodenough U.W."/>
            <person name="Van de Peer Y."/>
            <person name="Grigoriev I.V."/>
        </authorList>
    </citation>
    <scope>NUCLEOTIDE SEQUENCE [LARGE SCALE GENOMIC DNA]</scope>
    <source>
        <strain evidence="5">RCC299 / NOUM17</strain>
    </source>
</reference>
<keyword evidence="3" id="KW-0472">Membrane</keyword>
<protein>
    <recommendedName>
        <fullName evidence="6">Serine aminopeptidase S33 domain-containing protein</fullName>
    </recommendedName>
</protein>
<feature type="transmembrane region" description="Helical" evidence="3">
    <location>
        <begin position="202"/>
        <end position="224"/>
    </location>
</feature>
<dbReference type="Proteomes" id="UP000002009">
    <property type="component" value="Chromosome 11"/>
</dbReference>
<evidence type="ECO:0000313" key="5">
    <source>
        <dbReference type="Proteomes" id="UP000002009"/>
    </source>
</evidence>
<comment type="similarity">
    <text evidence="1">Belongs to the AB hydrolase superfamily. AB hydrolase 4 family.</text>
</comment>
<dbReference type="PANTHER" id="PTHR10794:SF93">
    <property type="entry name" value="SERINE AMINOPEPTIDASE S33 DOMAIN-CONTAINING PROTEIN"/>
    <property type="match status" value="1"/>
</dbReference>
<evidence type="ECO:0000313" key="4">
    <source>
        <dbReference type="EMBL" id="ACO66138.1"/>
    </source>
</evidence>
<dbReference type="InterPro" id="IPR050960">
    <property type="entry name" value="AB_hydrolase_4_sf"/>
</dbReference>
<keyword evidence="3" id="KW-1133">Transmembrane helix</keyword>
<dbReference type="InterPro" id="IPR029058">
    <property type="entry name" value="AB_hydrolase_fold"/>
</dbReference>
<dbReference type="SUPFAM" id="SSF53474">
    <property type="entry name" value="alpha/beta-Hydrolases"/>
    <property type="match status" value="1"/>
</dbReference>
<dbReference type="GO" id="GO:0034338">
    <property type="term" value="F:short-chain carboxylesterase activity"/>
    <property type="evidence" value="ECO:0007669"/>
    <property type="project" value="TreeGrafter"/>
</dbReference>
<dbReference type="KEGG" id="mis:MICPUN_62433"/>
<evidence type="ECO:0008006" key="6">
    <source>
        <dbReference type="Google" id="ProtNLM"/>
    </source>
</evidence>
<sequence length="600" mass="64678">MNGFDVVGALLLFVPPSEGRLRVKRRVAVDATLERIGTFFGGGSALHAVSWLKHYLQMKCHVAVDNAEPLWITFAAVFNTRRAPHGAPHPAGAMSTGTVAAVSVSTSSRAVASSRATTARRTTRASSSPSSRLDRCCATRAVPSRVGSARTSGVGFASIPAPRRSTLTRGDDAYSGTDRSGATASALSAAGASSAFAVGVDAFFSFLGTALAALVAGFLALSAWRRNLGLLRPRLTLSKSPRIARLVDSCPALHRPLRPPLLLQTSLAQLIAYLLKRNLVPEARWTRETLTTGDGGEIALEWYECCDEDDVWNGLEGDGSVTASLPSDAPVMCVLHTLTGTAADFVVLAREATRRGFRPVVCLRRGHLDAPLRTPKFNLLGNCDDLDVHLEAIRMKFPTAKLFGYGESAGTGLAVRYSGEKGTRNPFTAVSCVCPGYDTTEGGAFSRFEPLLDRHLLASVKEMFLSANEELIRGFECAYVAPGYDELIAAPDMAELQRRLYGVEGYSSLAEYHERTNPMGTVRDIAVPMLVINSDDDPICAPSNVDDNLWAFEGDVDRALVRTPIGTHCCFYEGRTLRPRSSWAHEASLEFFESVLNEKG</sequence>
<dbReference type="ESTHER" id="micsr-c1edy4">
    <property type="family name" value="abh_upf0017"/>
</dbReference>
<dbReference type="GeneID" id="8247302"/>
<proteinExistence type="inferred from homology"/>
<dbReference type="InParanoid" id="C1EDY4"/>
<dbReference type="RefSeq" id="XP_002504880.1">
    <property type="nucleotide sequence ID" value="XM_002504834.1"/>
</dbReference>
<dbReference type="eggNOG" id="KOG1838">
    <property type="taxonomic scope" value="Eukaryota"/>
</dbReference>
<gene>
    <name evidence="4" type="ORF">MICPUN_62433</name>
</gene>